<accession>A0A2W6NJJ6</accession>
<gene>
    <name evidence="1" type="ORF">B6S12_08525</name>
</gene>
<dbReference type="EMBL" id="NBIU01000029">
    <property type="protein sequence ID" value="PZT47556.1"/>
    <property type="molecule type" value="Genomic_DNA"/>
</dbReference>
<name>A0A2W6NJJ6_9HELI</name>
<dbReference type="OrthoDB" id="5329500at2"/>
<evidence type="ECO:0008006" key="3">
    <source>
        <dbReference type="Google" id="ProtNLM"/>
    </source>
</evidence>
<organism evidence="1 2">
    <name type="scientific">Helicobacter valdiviensis</name>
    <dbReference type="NCBI Taxonomy" id="1458358"/>
    <lineage>
        <taxon>Bacteria</taxon>
        <taxon>Pseudomonadati</taxon>
        <taxon>Campylobacterota</taxon>
        <taxon>Epsilonproteobacteria</taxon>
        <taxon>Campylobacterales</taxon>
        <taxon>Helicobacteraceae</taxon>
        <taxon>Helicobacter</taxon>
    </lineage>
</organism>
<dbReference type="AlphaFoldDB" id="A0A2W6NJJ6"/>
<dbReference type="Proteomes" id="UP000249746">
    <property type="component" value="Unassembled WGS sequence"/>
</dbReference>
<evidence type="ECO:0000313" key="2">
    <source>
        <dbReference type="Proteomes" id="UP000249746"/>
    </source>
</evidence>
<proteinExistence type="predicted"/>
<evidence type="ECO:0000313" key="1">
    <source>
        <dbReference type="EMBL" id="PZT47556.1"/>
    </source>
</evidence>
<keyword evidence="2" id="KW-1185">Reference proteome</keyword>
<comment type="caution">
    <text evidence="1">The sequence shown here is derived from an EMBL/GenBank/DDBJ whole genome shotgun (WGS) entry which is preliminary data.</text>
</comment>
<reference evidence="1 2" key="1">
    <citation type="submission" date="2017-03" db="EMBL/GenBank/DDBJ databases">
        <title>Genomic and clinical evidence uncovers the enterohepatic species Helicobacter valdiviensis as a potential human intestinal pathogen.</title>
        <authorList>
            <person name="Fresia P."/>
            <person name="Jara R."/>
            <person name="Sierra R."/>
            <person name="Ferres I."/>
            <person name="Greif G."/>
            <person name="Iraola G."/>
            <person name="Collado L."/>
        </authorList>
    </citation>
    <scope>NUCLEOTIDE SEQUENCE [LARGE SCALE GENOMIC DNA]</scope>
    <source>
        <strain evidence="1 2">WBE14</strain>
    </source>
</reference>
<sequence>MFMKTFIFVLTFLVLSNLAIAKHFKLEGVIVGSNNEEKTIEVDSLYGERLSIKILPNTEIDMDNCGPFGSDKYGTFKDLKKDTYVEIKVYYPQGMQGDVLPVAKEIEIECHKPKAY</sequence>
<protein>
    <recommendedName>
        <fullName evidence="3">DUF5666 domain-containing protein</fullName>
    </recommendedName>
</protein>